<comment type="caution">
    <text evidence="2">The sequence shown here is derived from an EMBL/GenBank/DDBJ whole genome shotgun (WGS) entry which is preliminary data.</text>
</comment>
<evidence type="ECO:0000313" key="2">
    <source>
        <dbReference type="EMBL" id="EHO62670.1"/>
    </source>
</evidence>
<sequence length="130" mass="14717">MVDLLRKMVDEAPFGMYVLDGERKIIFWSQGAEHITGYSSEEMLGKHCFNGGLDHIDSTGLHLCHDFCPMMSTIFDGQSREQPVFLKNKAGKRVPVLVHTEPLFSGDKSLGAIEYFRVLPVSEYPIPKER</sequence>
<dbReference type="STRING" id="742743.HMPREF9453_01262"/>
<name>H1D0X4_9FIRM</name>
<proteinExistence type="predicted"/>
<dbReference type="NCBIfam" id="TIGR00229">
    <property type="entry name" value="sensory_box"/>
    <property type="match status" value="1"/>
</dbReference>
<organism evidence="2 3">
    <name type="scientific">Dialister succinatiphilus YIT 11850</name>
    <dbReference type="NCBI Taxonomy" id="742743"/>
    <lineage>
        <taxon>Bacteria</taxon>
        <taxon>Bacillati</taxon>
        <taxon>Bacillota</taxon>
        <taxon>Negativicutes</taxon>
        <taxon>Veillonellales</taxon>
        <taxon>Veillonellaceae</taxon>
        <taxon>Dialister</taxon>
    </lineage>
</organism>
<dbReference type="PATRIC" id="fig|742743.3.peg.1281"/>
<dbReference type="PROSITE" id="PS50112">
    <property type="entry name" value="PAS"/>
    <property type="match status" value="1"/>
</dbReference>
<gene>
    <name evidence="2" type="ORF">HMPREF9453_01262</name>
</gene>
<dbReference type="AlphaFoldDB" id="H1D0X4"/>
<dbReference type="InterPro" id="IPR035965">
    <property type="entry name" value="PAS-like_dom_sf"/>
</dbReference>
<dbReference type="EMBL" id="ADLT01000045">
    <property type="protein sequence ID" value="EHO62670.1"/>
    <property type="molecule type" value="Genomic_DNA"/>
</dbReference>
<dbReference type="HOGENOM" id="CLU_1966576_0_0_9"/>
<evidence type="ECO:0000259" key="1">
    <source>
        <dbReference type="PROSITE" id="PS50112"/>
    </source>
</evidence>
<dbReference type="OrthoDB" id="1625460at2"/>
<dbReference type="Gene3D" id="3.30.450.20">
    <property type="entry name" value="PAS domain"/>
    <property type="match status" value="1"/>
</dbReference>
<dbReference type="eggNOG" id="COG3706">
    <property type="taxonomic scope" value="Bacteria"/>
</dbReference>
<keyword evidence="3" id="KW-1185">Reference proteome</keyword>
<dbReference type="Proteomes" id="UP000003277">
    <property type="component" value="Unassembled WGS sequence"/>
</dbReference>
<dbReference type="SMART" id="SM00091">
    <property type="entry name" value="PAS"/>
    <property type="match status" value="1"/>
</dbReference>
<dbReference type="Pfam" id="PF13426">
    <property type="entry name" value="PAS_9"/>
    <property type="match status" value="1"/>
</dbReference>
<accession>H1D0X4</accession>
<reference evidence="2 3" key="1">
    <citation type="submission" date="2011-11" db="EMBL/GenBank/DDBJ databases">
        <title>The Genome Sequence of Dialister succinatiphilus YIT 11850.</title>
        <authorList>
            <consortium name="The Broad Institute Genome Sequencing Platform"/>
            <person name="Earl A."/>
            <person name="Ward D."/>
            <person name="Feldgarden M."/>
            <person name="Gevers D."/>
            <person name="Morotomi M."/>
            <person name="Young S.K."/>
            <person name="Zeng Q."/>
            <person name="Gargeya S."/>
            <person name="Fitzgerald M."/>
            <person name="Haas B."/>
            <person name="Abouelleil A."/>
            <person name="Alvarado L."/>
            <person name="Arachchi H.M."/>
            <person name="Berlin A."/>
            <person name="Brown A."/>
            <person name="Chapman S.B."/>
            <person name="Dunbar C."/>
            <person name="Gearin G."/>
            <person name="Goldberg J."/>
            <person name="Griggs A."/>
            <person name="Gujja S."/>
            <person name="Heiman D."/>
            <person name="Howarth C."/>
            <person name="Lui A."/>
            <person name="MacDonald P.J.P."/>
            <person name="Montmayeur A."/>
            <person name="Murphy C."/>
            <person name="Neiman D."/>
            <person name="Pearson M."/>
            <person name="Priest M."/>
            <person name="Roberts A."/>
            <person name="Saif S."/>
            <person name="Shea T."/>
            <person name="Sisk P."/>
            <person name="Stolte C."/>
            <person name="Sykes S."/>
            <person name="Wortman J."/>
            <person name="Nusbaum C."/>
            <person name="Birren B."/>
        </authorList>
    </citation>
    <scope>NUCLEOTIDE SEQUENCE [LARGE SCALE GENOMIC DNA]</scope>
    <source>
        <strain evidence="2 3">YIT 11850</strain>
    </source>
</reference>
<evidence type="ECO:0000313" key="3">
    <source>
        <dbReference type="Proteomes" id="UP000003277"/>
    </source>
</evidence>
<dbReference type="SUPFAM" id="SSF55785">
    <property type="entry name" value="PYP-like sensor domain (PAS domain)"/>
    <property type="match status" value="1"/>
</dbReference>
<protein>
    <submittedName>
        <fullName evidence="2">PAS domain S-box protein</fullName>
    </submittedName>
</protein>
<dbReference type="CDD" id="cd00130">
    <property type="entry name" value="PAS"/>
    <property type="match status" value="1"/>
</dbReference>
<dbReference type="InterPro" id="IPR000014">
    <property type="entry name" value="PAS"/>
</dbReference>
<feature type="domain" description="PAS" evidence="1">
    <location>
        <begin position="1"/>
        <end position="46"/>
    </location>
</feature>